<sequence>MKSFTLIETLIAIFVFTLAMGAVSGLILMAYRTQSYTWQQSIAIDEARKGIETMVKEIRMAGEGEDGSYPIEIAEDKEFMFYGDIDKDGKTEKVRYFLGTVNSGNQTQECQTSTQGSSCSVSFSNFLKGNLISAQVKISVDGDLGQNNKEYVDIYADGQKLATLCLTGCSDCTGTWQGSQTFDVTNFASDNLISFLAQGSSYVGPACPSPLNYTMKAKFEFSFTEDISALSHEFKKGVIDPVIDAGGKISYPSDQEKVSLLTSYIRNVPPIFEYYDQNGNKITDYPARLKDTKMMKVYLVVNIDPNRPPNEFELESSVQLRNLKNE</sequence>
<accession>A0A2M7Z911</accession>
<keyword evidence="1" id="KW-1133">Transmembrane helix</keyword>
<feature type="transmembrane region" description="Helical" evidence="1">
    <location>
        <begin position="6"/>
        <end position="31"/>
    </location>
</feature>
<reference evidence="3" key="1">
    <citation type="submission" date="2017-09" db="EMBL/GenBank/DDBJ databases">
        <title>Depth-based differentiation of microbial function through sediment-hosted aquifers and enrichment of novel symbionts in the deep terrestrial subsurface.</title>
        <authorList>
            <person name="Probst A.J."/>
            <person name="Ladd B."/>
            <person name="Jarett J.K."/>
            <person name="Geller-Mcgrath D.E."/>
            <person name="Sieber C.M.K."/>
            <person name="Emerson J.B."/>
            <person name="Anantharaman K."/>
            <person name="Thomas B.C."/>
            <person name="Malmstrom R."/>
            <person name="Stieglmeier M."/>
            <person name="Klingl A."/>
            <person name="Woyke T."/>
            <person name="Ryan C.M."/>
            <person name="Banfield J.F."/>
        </authorList>
    </citation>
    <scope>NUCLEOTIDE SEQUENCE [LARGE SCALE GENOMIC DNA]</scope>
</reference>
<dbReference type="Proteomes" id="UP000229569">
    <property type="component" value="Unassembled WGS sequence"/>
</dbReference>
<name>A0A2M7Z911_9BACT</name>
<evidence type="ECO:0000313" key="2">
    <source>
        <dbReference type="EMBL" id="PJA92025.1"/>
    </source>
</evidence>
<comment type="caution">
    <text evidence="2">The sequence shown here is derived from an EMBL/GenBank/DDBJ whole genome shotgun (WGS) entry which is preliminary data.</text>
</comment>
<proteinExistence type="predicted"/>
<keyword evidence="1" id="KW-0812">Transmembrane</keyword>
<dbReference type="AlphaFoldDB" id="A0A2M7Z911"/>
<organism evidence="2 3">
    <name type="scientific">Candidatus Kuenenbacteria bacterium CG_4_9_14_3_um_filter_39_14</name>
    <dbReference type="NCBI Taxonomy" id="1974616"/>
    <lineage>
        <taxon>Bacteria</taxon>
        <taxon>Candidatus Kueneniibacteriota</taxon>
    </lineage>
</organism>
<evidence type="ECO:0000313" key="3">
    <source>
        <dbReference type="Proteomes" id="UP000229569"/>
    </source>
</evidence>
<evidence type="ECO:0000256" key="1">
    <source>
        <dbReference type="SAM" id="Phobius"/>
    </source>
</evidence>
<dbReference type="EMBL" id="PFVG01000061">
    <property type="protein sequence ID" value="PJA92025.1"/>
    <property type="molecule type" value="Genomic_DNA"/>
</dbReference>
<keyword evidence="1" id="KW-0472">Membrane</keyword>
<gene>
    <name evidence="2" type="ORF">CO134_02285</name>
</gene>
<protein>
    <submittedName>
        <fullName evidence="2">Uncharacterized protein</fullName>
    </submittedName>
</protein>